<evidence type="ECO:0000256" key="4">
    <source>
        <dbReference type="SAM" id="MobiDB-lite"/>
    </source>
</evidence>
<dbReference type="STRING" id="230819.A0A5C3LCD7"/>
<feature type="region of interest" description="Disordered" evidence="4">
    <location>
        <begin position="304"/>
        <end position="339"/>
    </location>
</feature>
<keyword evidence="7" id="KW-1185">Reference proteome</keyword>
<evidence type="ECO:0000313" key="7">
    <source>
        <dbReference type="Proteomes" id="UP000307440"/>
    </source>
</evidence>
<feature type="compositionally biased region" description="Basic and acidic residues" evidence="4">
    <location>
        <begin position="790"/>
        <end position="808"/>
    </location>
</feature>
<feature type="compositionally biased region" description="Low complexity" evidence="4">
    <location>
        <begin position="430"/>
        <end position="441"/>
    </location>
</feature>
<dbReference type="GO" id="GO:0034605">
    <property type="term" value="P:cellular response to heat"/>
    <property type="evidence" value="ECO:0007669"/>
    <property type="project" value="TreeGrafter"/>
</dbReference>
<feature type="compositionally biased region" description="Basic and acidic residues" evidence="4">
    <location>
        <begin position="667"/>
        <end position="678"/>
    </location>
</feature>
<keyword evidence="3" id="KW-0862">Zinc</keyword>
<keyword evidence="2" id="KW-0067">ATP-binding</keyword>
<feature type="zinc finger region" description="C3H1-type" evidence="3">
    <location>
        <begin position="9"/>
        <end position="36"/>
    </location>
</feature>
<dbReference type="InterPro" id="IPR000571">
    <property type="entry name" value="Znf_CCCH"/>
</dbReference>
<evidence type="ECO:0000313" key="6">
    <source>
        <dbReference type="EMBL" id="TFK30282.1"/>
    </source>
</evidence>
<proteinExistence type="predicted"/>
<dbReference type="GO" id="GO:0016887">
    <property type="term" value="F:ATP hydrolysis activity"/>
    <property type="evidence" value="ECO:0007669"/>
    <property type="project" value="InterPro"/>
</dbReference>
<feature type="compositionally biased region" description="Acidic residues" evidence="4">
    <location>
        <begin position="172"/>
        <end position="191"/>
    </location>
</feature>
<evidence type="ECO:0000256" key="2">
    <source>
        <dbReference type="ARBA" id="ARBA00022840"/>
    </source>
</evidence>
<dbReference type="SMART" id="SM00356">
    <property type="entry name" value="ZnF_C3H1"/>
    <property type="match status" value="1"/>
</dbReference>
<keyword evidence="3" id="KW-0479">Metal-binding</keyword>
<feature type="compositionally biased region" description="Basic and acidic residues" evidence="4">
    <location>
        <begin position="304"/>
        <end position="320"/>
    </location>
</feature>
<feature type="compositionally biased region" description="Low complexity" evidence="4">
    <location>
        <begin position="1273"/>
        <end position="1284"/>
    </location>
</feature>
<dbReference type="EMBL" id="ML210147">
    <property type="protein sequence ID" value="TFK30282.1"/>
    <property type="molecule type" value="Genomic_DNA"/>
</dbReference>
<accession>A0A5C3LCD7</accession>
<feature type="region of interest" description="Disordered" evidence="4">
    <location>
        <begin position="846"/>
        <end position="995"/>
    </location>
</feature>
<feature type="compositionally biased region" description="Polar residues" evidence="4">
    <location>
        <begin position="492"/>
        <end position="506"/>
    </location>
</feature>
<feature type="compositionally biased region" description="Acidic residues" evidence="4">
    <location>
        <begin position="564"/>
        <end position="579"/>
    </location>
</feature>
<dbReference type="Proteomes" id="UP000307440">
    <property type="component" value="Unassembled WGS sequence"/>
</dbReference>
<feature type="region of interest" description="Disordered" evidence="4">
    <location>
        <begin position="171"/>
        <end position="272"/>
    </location>
</feature>
<feature type="compositionally biased region" description="Low complexity" evidence="4">
    <location>
        <begin position="192"/>
        <end position="237"/>
    </location>
</feature>
<feature type="compositionally biased region" description="Low complexity" evidence="4">
    <location>
        <begin position="50"/>
        <end position="60"/>
    </location>
</feature>
<feature type="region of interest" description="Disordered" evidence="4">
    <location>
        <begin position="105"/>
        <end position="126"/>
    </location>
</feature>
<dbReference type="GO" id="GO:0005737">
    <property type="term" value="C:cytoplasm"/>
    <property type="evidence" value="ECO:0007669"/>
    <property type="project" value="TreeGrafter"/>
</dbReference>
<dbReference type="SUPFAM" id="SSF52540">
    <property type="entry name" value="P-loop containing nucleoside triphosphate hydrolases"/>
    <property type="match status" value="1"/>
</dbReference>
<feature type="compositionally biased region" description="Acidic residues" evidence="4">
    <location>
        <begin position="442"/>
        <end position="451"/>
    </location>
</feature>
<dbReference type="InterPro" id="IPR027417">
    <property type="entry name" value="P-loop_NTPase"/>
</dbReference>
<protein>
    <recommendedName>
        <fullName evidence="5">C3H1-type domain-containing protein</fullName>
    </recommendedName>
</protein>
<sequence>MASVDPAWKVRTRPCPFYLRGGCIFAANCNFLHTTQTAVKTLDSDYDSDSSFQSFKSPASSHPPTPVKQYGKSMTVRVESPLASVRLPPREPQMSRLLSALTDVIGEDEDDEEDGSNSGDEEGEEQYMDSMTLVEPDTGWSGGLPTLVHGADSNFFAQVTETMAEMMRVTEGDDNDDDIPAPDQLDDDPYDFTDSFFSSHSDYARNGSGSPQSPSHSRSHSFSHSPTSSSNSSNSSSPILDNNTLRLPINETHDTPSIHTTYSSPDPVQILEMPQIPDNHNDLLSPVDLSHLHLHNFSSLDQLVDHDSSSDSSREWKDTSSVDSGFVDSTRPPAKSPTTSTFGLLHSPFGSPSARVLSPRIGAFLGRSPSSPLPELPLTSEQELAALEDDLDSPSTHQRTALVHWASPVAASVGAPTTLDISSTEEARVPLPSSPSSTDYSDFSDEEGEILEVDRREEDVYDDVDSSDSDADSQLGDDIHESYGHTDIWQDGESTSIYVGQQQQRVESVPEAYDEMSFEAHSYEEEGSAQYDDREEEHHIPAAQPVESVPEVCDENSFEAHSYEEEDSGQYDDGEEDDQLLQPDIWAAGGAGSVYIGSHGSLHNSPQFSPLIEIRAELDRQKSQPLVVPTPEGDYSLGWDDASPSSPPLHSTLSRQSPGLDPADESFSCKEMETHTPEGDDSLSSLPLHPTPPPPGLDSADESSFSSQQTETHTPECDDSLGWDDTSPSSTPLHRTLPGHSPDLDSGNDSISSTEMGDLSGSDITGALVQDYVTAAEFPSVASLEATMDDTDRFDDFGSDDQDTRQLDPTDDSTAFLAYLEREENTQAQDGDTLYSLYDSYSVEPSPKMATTPFSDPSTPSSSLRERVFTPPPDNHPRYGMPPVQSPAVPSSPPTSLGSAPLNGRFSPFTPAPRTPSERSQSQQSQNSPVVSASTKVPFGFRAQHRYSTSRSGSVSSTNRHRTLAHVTTSNLGPSDEPDHISSTPPSSAGSGGSALRPLRLSVLLHSHSNSISRSATAPSNMTSFNLSNHLQSDIHEPVLNAPVSTRTSLSINSSLSNAPLRSAPMHLSSLIYSQRSPSLLTDDLNHLATFDSPISAPVSAPALSHWPTNVHHRTSSSYYGNHLRPSSRLSEPIYELDAEDEGDTHRHDIRDETIRRPVPGGPSPSQSPGPPPRTAPVSRSASALRQPPIYNAIATPKPTLMFAIASDDVEQVRQVLESGDANPNDFVGPQSALAFALSNDQLVNKLEIVKTLLAFGADPSGLKGAETDGVEADGAAGEAPESGQEASEGEVSSHQSMKNLMDAMDPATRYYVERAKAPQTRRTSALIHRSFFRPLTRVQYYLIGQDRALEELFKLLSIHSRKISVSPLVVMFSGPSGHGKSLLARKFGSLLDVPTHTVNMVTLKSQDDLWESYSISPAEEPSNCTLSEFLVNNEGKRCVVVLDEIEKVGNEKVLWSLLMPWEHGRCSFEARSRHVDVRNVIWLCTSNIGQELVFDHWTSRETPEEVLSRPEFLDLVALLRPLVSEQLGASVLSRITSVLPFVPFTLHEKRAMSAEAIYQLGGEDALALSPQQVERLIHTALGHYIPEEGARSLHRAISNNLLDMI</sequence>
<feature type="compositionally biased region" description="Pro residues" evidence="4">
    <location>
        <begin position="1160"/>
        <end position="1175"/>
    </location>
</feature>
<name>A0A5C3LCD7_COPMA</name>
<dbReference type="Pfam" id="PF07724">
    <property type="entry name" value="AAA_2"/>
    <property type="match status" value="1"/>
</dbReference>
<dbReference type="InterPro" id="IPR036770">
    <property type="entry name" value="Ankyrin_rpt-contain_sf"/>
</dbReference>
<dbReference type="PROSITE" id="PS50103">
    <property type="entry name" value="ZF_C3H1"/>
    <property type="match status" value="1"/>
</dbReference>
<feature type="region of interest" description="Disordered" evidence="4">
    <location>
        <begin position="620"/>
        <end position="762"/>
    </location>
</feature>
<feature type="compositionally biased region" description="Polar residues" evidence="4">
    <location>
        <begin position="257"/>
        <end position="266"/>
    </location>
</feature>
<organism evidence="6 7">
    <name type="scientific">Coprinopsis marcescibilis</name>
    <name type="common">Agaric fungus</name>
    <name type="synonym">Psathyrella marcescibilis</name>
    <dbReference type="NCBI Taxonomy" id="230819"/>
    <lineage>
        <taxon>Eukaryota</taxon>
        <taxon>Fungi</taxon>
        <taxon>Dikarya</taxon>
        <taxon>Basidiomycota</taxon>
        <taxon>Agaricomycotina</taxon>
        <taxon>Agaricomycetes</taxon>
        <taxon>Agaricomycetidae</taxon>
        <taxon>Agaricales</taxon>
        <taxon>Agaricineae</taxon>
        <taxon>Psathyrellaceae</taxon>
        <taxon>Coprinopsis</taxon>
    </lineage>
</organism>
<gene>
    <name evidence="6" type="ORF">FA15DRAFT_631335</name>
</gene>
<feature type="compositionally biased region" description="Acidic residues" evidence="4">
    <location>
        <begin position="459"/>
        <end position="471"/>
    </location>
</feature>
<dbReference type="GO" id="GO:0008270">
    <property type="term" value="F:zinc ion binding"/>
    <property type="evidence" value="ECO:0007669"/>
    <property type="project" value="UniProtKB-KW"/>
</dbReference>
<feature type="region of interest" description="Disordered" evidence="4">
    <location>
        <begin position="50"/>
        <end position="69"/>
    </location>
</feature>
<dbReference type="Gene3D" id="1.25.40.20">
    <property type="entry name" value="Ankyrin repeat-containing domain"/>
    <property type="match status" value="1"/>
</dbReference>
<dbReference type="InterPro" id="IPR003959">
    <property type="entry name" value="ATPase_AAA_core"/>
</dbReference>
<dbReference type="PANTHER" id="PTHR11638">
    <property type="entry name" value="ATP-DEPENDENT CLP PROTEASE"/>
    <property type="match status" value="1"/>
</dbReference>
<feature type="region of interest" description="Disordered" evidence="4">
    <location>
        <begin position="787"/>
        <end position="812"/>
    </location>
</feature>
<feature type="compositionally biased region" description="Polar residues" evidence="4">
    <location>
        <begin position="702"/>
        <end position="712"/>
    </location>
</feature>
<keyword evidence="3" id="KW-0863">Zinc-finger</keyword>
<feature type="region of interest" description="Disordered" evidence="4">
    <location>
        <begin position="1140"/>
        <end position="1185"/>
    </location>
</feature>
<dbReference type="PANTHER" id="PTHR11638:SF18">
    <property type="entry name" value="HEAT SHOCK PROTEIN 104"/>
    <property type="match status" value="1"/>
</dbReference>
<dbReference type="InterPro" id="IPR050130">
    <property type="entry name" value="ClpA_ClpB"/>
</dbReference>
<dbReference type="Gene3D" id="2.30.30.1190">
    <property type="match status" value="1"/>
</dbReference>
<evidence type="ECO:0000256" key="3">
    <source>
        <dbReference type="PROSITE-ProRule" id="PRU00723"/>
    </source>
</evidence>
<dbReference type="GO" id="GO:0005524">
    <property type="term" value="F:ATP binding"/>
    <property type="evidence" value="ECO:0007669"/>
    <property type="project" value="UniProtKB-KW"/>
</dbReference>
<feature type="region of interest" description="Disordered" evidence="4">
    <location>
        <begin position="1265"/>
        <end position="1296"/>
    </location>
</feature>
<evidence type="ECO:0000256" key="1">
    <source>
        <dbReference type="ARBA" id="ARBA00022741"/>
    </source>
</evidence>
<dbReference type="OrthoDB" id="47330at2759"/>
<evidence type="ECO:0000259" key="5">
    <source>
        <dbReference type="PROSITE" id="PS50103"/>
    </source>
</evidence>
<keyword evidence="1" id="KW-0547">Nucleotide-binding</keyword>
<dbReference type="Gene3D" id="3.40.50.300">
    <property type="entry name" value="P-loop containing nucleotide triphosphate hydrolases"/>
    <property type="match status" value="1"/>
</dbReference>
<feature type="domain" description="C3H1-type" evidence="5">
    <location>
        <begin position="9"/>
        <end position="36"/>
    </location>
</feature>
<feature type="region of interest" description="Disordered" evidence="4">
    <location>
        <begin position="422"/>
        <end position="579"/>
    </location>
</feature>
<reference evidence="6 7" key="1">
    <citation type="journal article" date="2019" name="Nat. Ecol. Evol.">
        <title>Megaphylogeny resolves global patterns of mushroom evolution.</title>
        <authorList>
            <person name="Varga T."/>
            <person name="Krizsan K."/>
            <person name="Foldi C."/>
            <person name="Dima B."/>
            <person name="Sanchez-Garcia M."/>
            <person name="Sanchez-Ramirez S."/>
            <person name="Szollosi G.J."/>
            <person name="Szarkandi J.G."/>
            <person name="Papp V."/>
            <person name="Albert L."/>
            <person name="Andreopoulos W."/>
            <person name="Angelini C."/>
            <person name="Antonin V."/>
            <person name="Barry K.W."/>
            <person name="Bougher N.L."/>
            <person name="Buchanan P."/>
            <person name="Buyck B."/>
            <person name="Bense V."/>
            <person name="Catcheside P."/>
            <person name="Chovatia M."/>
            <person name="Cooper J."/>
            <person name="Damon W."/>
            <person name="Desjardin D."/>
            <person name="Finy P."/>
            <person name="Geml J."/>
            <person name="Haridas S."/>
            <person name="Hughes K."/>
            <person name="Justo A."/>
            <person name="Karasinski D."/>
            <person name="Kautmanova I."/>
            <person name="Kiss B."/>
            <person name="Kocsube S."/>
            <person name="Kotiranta H."/>
            <person name="LaButti K.M."/>
            <person name="Lechner B.E."/>
            <person name="Liimatainen K."/>
            <person name="Lipzen A."/>
            <person name="Lukacs Z."/>
            <person name="Mihaltcheva S."/>
            <person name="Morgado L.N."/>
            <person name="Niskanen T."/>
            <person name="Noordeloos M.E."/>
            <person name="Ohm R.A."/>
            <person name="Ortiz-Santana B."/>
            <person name="Ovrebo C."/>
            <person name="Racz N."/>
            <person name="Riley R."/>
            <person name="Savchenko A."/>
            <person name="Shiryaev A."/>
            <person name="Soop K."/>
            <person name="Spirin V."/>
            <person name="Szebenyi C."/>
            <person name="Tomsovsky M."/>
            <person name="Tulloss R.E."/>
            <person name="Uehling J."/>
            <person name="Grigoriev I.V."/>
            <person name="Vagvolgyi C."/>
            <person name="Papp T."/>
            <person name="Martin F.M."/>
            <person name="Miettinen O."/>
            <person name="Hibbett D.S."/>
            <person name="Nagy L.G."/>
        </authorList>
    </citation>
    <scope>NUCLEOTIDE SEQUENCE [LARGE SCALE GENOMIC DNA]</scope>
    <source>
        <strain evidence="6 7">CBS 121175</strain>
    </source>
</reference>
<feature type="compositionally biased region" description="Basic and acidic residues" evidence="4">
    <location>
        <begin position="1144"/>
        <end position="1156"/>
    </location>
</feature>
<feature type="compositionally biased region" description="Low complexity" evidence="4">
    <location>
        <begin position="851"/>
        <end position="863"/>
    </location>
</feature>
<dbReference type="CDD" id="cd00009">
    <property type="entry name" value="AAA"/>
    <property type="match status" value="1"/>
</dbReference>